<sequence>MAISDFLYPFFNWPLYASEGMLTPNILISQPWVSFACRLGITNYNQALKNLLSPMLSLCTSNYGCKVVKRKQSAAIPIQVTNM</sequence>
<evidence type="ECO:0000313" key="2">
    <source>
        <dbReference type="Proteomes" id="UP001249851"/>
    </source>
</evidence>
<name>A0AAD9URW7_ACRCE</name>
<keyword evidence="2" id="KW-1185">Reference proteome</keyword>
<evidence type="ECO:0000313" key="1">
    <source>
        <dbReference type="EMBL" id="KAK2547684.1"/>
    </source>
</evidence>
<comment type="caution">
    <text evidence="1">The sequence shown here is derived from an EMBL/GenBank/DDBJ whole genome shotgun (WGS) entry which is preliminary data.</text>
</comment>
<organism evidence="1 2">
    <name type="scientific">Acropora cervicornis</name>
    <name type="common">Staghorn coral</name>
    <dbReference type="NCBI Taxonomy" id="6130"/>
    <lineage>
        <taxon>Eukaryota</taxon>
        <taxon>Metazoa</taxon>
        <taxon>Cnidaria</taxon>
        <taxon>Anthozoa</taxon>
        <taxon>Hexacorallia</taxon>
        <taxon>Scleractinia</taxon>
        <taxon>Astrocoeniina</taxon>
        <taxon>Acroporidae</taxon>
        <taxon>Acropora</taxon>
    </lineage>
</organism>
<gene>
    <name evidence="1" type="ORF">P5673_032294</name>
</gene>
<dbReference type="Proteomes" id="UP001249851">
    <property type="component" value="Unassembled WGS sequence"/>
</dbReference>
<reference evidence="1" key="1">
    <citation type="journal article" date="2023" name="G3 (Bethesda)">
        <title>Whole genome assembly and annotation of the endangered Caribbean coral Acropora cervicornis.</title>
        <authorList>
            <person name="Selwyn J.D."/>
            <person name="Vollmer S.V."/>
        </authorList>
    </citation>
    <scope>NUCLEOTIDE SEQUENCE</scope>
    <source>
        <strain evidence="1">K2</strain>
    </source>
</reference>
<dbReference type="AlphaFoldDB" id="A0AAD9URW7"/>
<dbReference type="EMBL" id="JARQWQ010000172">
    <property type="protein sequence ID" value="KAK2547684.1"/>
    <property type="molecule type" value="Genomic_DNA"/>
</dbReference>
<accession>A0AAD9URW7</accession>
<proteinExistence type="predicted"/>
<reference evidence="1" key="2">
    <citation type="journal article" date="2023" name="Science">
        <title>Genomic signatures of disease resistance in endangered staghorn corals.</title>
        <authorList>
            <person name="Vollmer S.V."/>
            <person name="Selwyn J.D."/>
            <person name="Despard B.A."/>
            <person name="Roesel C.L."/>
        </authorList>
    </citation>
    <scope>NUCLEOTIDE SEQUENCE</scope>
    <source>
        <strain evidence="1">K2</strain>
    </source>
</reference>
<protein>
    <submittedName>
        <fullName evidence="1">Uncharacterized protein</fullName>
    </submittedName>
</protein>